<dbReference type="HOGENOM" id="CLU_2451725_0_0_6"/>
<proteinExistence type="predicted"/>
<protein>
    <submittedName>
        <fullName evidence="1">Uncharacterized protein</fullName>
    </submittedName>
</protein>
<evidence type="ECO:0000313" key="1">
    <source>
        <dbReference type="EMBL" id="KGI77482.1"/>
    </source>
</evidence>
<sequence length="89" mass="9905">MAMARHWMASLHSFARRYQSPLNSEIYADKESFSRLHAISIFAAFLDSEAFAHLYLVGIASLHATRPCMAVGSSIGLPDAFHLEGITFF</sequence>
<accession>A0A099CV46</accession>
<evidence type="ECO:0000313" key="2">
    <source>
        <dbReference type="Proteomes" id="UP000029708"/>
    </source>
</evidence>
<comment type="caution">
    <text evidence="1">The sequence shown here is derived from an EMBL/GenBank/DDBJ whole genome shotgun (WGS) entry which is preliminary data.</text>
</comment>
<keyword evidence="2" id="KW-1185">Reference proteome</keyword>
<dbReference type="EMBL" id="JROI01000011">
    <property type="protein sequence ID" value="KGI77482.1"/>
    <property type="molecule type" value="Genomic_DNA"/>
</dbReference>
<name>A0A099CV46_9GAMM</name>
<gene>
    <name evidence="1" type="ORF">LF63_0109030</name>
</gene>
<dbReference type="Proteomes" id="UP000029708">
    <property type="component" value="Unassembled WGS sequence"/>
</dbReference>
<dbReference type="AlphaFoldDB" id="A0A099CV46"/>
<reference evidence="1 2" key="1">
    <citation type="submission" date="2014-09" db="EMBL/GenBank/DDBJ databases">
        <title>Xanthomonadaceae 3.5X direct submission.</title>
        <authorList>
            <person name="Fang T."/>
            <person name="Wang H."/>
        </authorList>
    </citation>
    <scope>NUCLEOTIDE SEQUENCE [LARGE SCALE GENOMIC DNA]</scope>
    <source>
        <strain evidence="1 2">3.5X</strain>
    </source>
</reference>
<organism evidence="1 2">
    <name type="scientific">Oleiagrimonas soli</name>
    <dbReference type="NCBI Taxonomy" id="1543381"/>
    <lineage>
        <taxon>Bacteria</taxon>
        <taxon>Pseudomonadati</taxon>
        <taxon>Pseudomonadota</taxon>
        <taxon>Gammaproteobacteria</taxon>
        <taxon>Lysobacterales</taxon>
        <taxon>Rhodanobacteraceae</taxon>
        <taxon>Oleiagrimonas</taxon>
    </lineage>
</organism>